<keyword evidence="2" id="KW-1185">Reference proteome</keyword>
<evidence type="ECO:0000313" key="1">
    <source>
        <dbReference type="EMBL" id="UWZ84632.1"/>
    </source>
</evidence>
<dbReference type="AlphaFoldDB" id="A0A9J7BPJ6"/>
<protein>
    <submittedName>
        <fullName evidence="1">Uncharacterized protein</fullName>
    </submittedName>
</protein>
<organism evidence="1 2">
    <name type="scientific">Occallatibacter riparius</name>
    <dbReference type="NCBI Taxonomy" id="1002689"/>
    <lineage>
        <taxon>Bacteria</taxon>
        <taxon>Pseudomonadati</taxon>
        <taxon>Acidobacteriota</taxon>
        <taxon>Terriglobia</taxon>
        <taxon>Terriglobales</taxon>
        <taxon>Acidobacteriaceae</taxon>
        <taxon>Occallatibacter</taxon>
    </lineage>
</organism>
<dbReference type="EMBL" id="CP093313">
    <property type="protein sequence ID" value="UWZ84632.1"/>
    <property type="molecule type" value="Genomic_DNA"/>
</dbReference>
<reference evidence="1" key="1">
    <citation type="submission" date="2021-04" db="EMBL/GenBank/DDBJ databases">
        <title>Phylogenetic analysis of Acidobacteriaceae.</title>
        <authorList>
            <person name="Qiu L."/>
            <person name="Zhang Q."/>
        </authorList>
    </citation>
    <scope>NUCLEOTIDE SEQUENCE</scope>
    <source>
        <strain evidence="1">DSM 25168</strain>
    </source>
</reference>
<dbReference type="KEGG" id="orp:MOP44_01555"/>
<evidence type="ECO:0000313" key="2">
    <source>
        <dbReference type="Proteomes" id="UP001059380"/>
    </source>
</evidence>
<name>A0A9J7BPJ6_9BACT</name>
<proteinExistence type="predicted"/>
<accession>A0A9J7BPJ6</accession>
<gene>
    <name evidence="1" type="ORF">MOP44_01555</name>
</gene>
<dbReference type="RefSeq" id="WP_260794138.1">
    <property type="nucleotide sequence ID" value="NZ_CP093313.1"/>
</dbReference>
<dbReference type="Proteomes" id="UP001059380">
    <property type="component" value="Chromosome"/>
</dbReference>
<sequence length="88" mass="9601">MSKGKDHLDWGKLGTVEAIGEWLRSKSDAICVLVIRAPDSVLLVDPACTPRDAGELVAERLGQLLQRVEAARKEGKKGIRLDHGPVME</sequence>